<name>A0A9D4G4H0_DREPO</name>
<evidence type="ECO:0008006" key="3">
    <source>
        <dbReference type="Google" id="ProtNLM"/>
    </source>
</evidence>
<dbReference type="InterPro" id="IPR036465">
    <property type="entry name" value="vWFA_dom_sf"/>
</dbReference>
<keyword evidence="2" id="KW-1185">Reference proteome</keyword>
<comment type="caution">
    <text evidence="1">The sequence shown here is derived from an EMBL/GenBank/DDBJ whole genome shotgun (WGS) entry which is preliminary data.</text>
</comment>
<dbReference type="Proteomes" id="UP000828390">
    <property type="component" value="Unassembled WGS sequence"/>
</dbReference>
<evidence type="ECO:0000313" key="1">
    <source>
        <dbReference type="EMBL" id="KAH3810353.1"/>
    </source>
</evidence>
<accession>A0A9D4G4H0</accession>
<dbReference type="SUPFAM" id="SSF53300">
    <property type="entry name" value="vWA-like"/>
    <property type="match status" value="1"/>
</dbReference>
<proteinExistence type="predicted"/>
<dbReference type="AlphaFoldDB" id="A0A9D4G4H0"/>
<dbReference type="EMBL" id="JAIWYP010000006">
    <property type="protein sequence ID" value="KAH3810353.1"/>
    <property type="molecule type" value="Genomic_DNA"/>
</dbReference>
<protein>
    <recommendedName>
        <fullName evidence="3">VWFA domain-containing protein</fullName>
    </recommendedName>
</protein>
<gene>
    <name evidence="1" type="ORF">DPMN_138744</name>
</gene>
<reference evidence="1" key="2">
    <citation type="submission" date="2020-11" db="EMBL/GenBank/DDBJ databases">
        <authorList>
            <person name="McCartney M.A."/>
            <person name="Auch B."/>
            <person name="Kono T."/>
            <person name="Mallez S."/>
            <person name="Becker A."/>
            <person name="Gohl D.M."/>
            <person name="Silverstein K.A.T."/>
            <person name="Koren S."/>
            <person name="Bechman K.B."/>
            <person name="Herman A."/>
            <person name="Abrahante J.E."/>
            <person name="Garbe J."/>
        </authorList>
    </citation>
    <scope>NUCLEOTIDE SEQUENCE</scope>
    <source>
        <strain evidence="1">Duluth1</strain>
        <tissue evidence="1">Whole animal</tissue>
    </source>
</reference>
<sequence length="102" mass="11018">MLKDKFGTAENAEIILMSDGQDGNAQMLRTGTQMAIESKVVIHTVSISQQADPVMIALAANTSGKLYTYLDKGNISFAAVFSQVISFSVTEMSTQPETVRKV</sequence>
<evidence type="ECO:0000313" key="2">
    <source>
        <dbReference type="Proteomes" id="UP000828390"/>
    </source>
</evidence>
<reference evidence="1" key="1">
    <citation type="journal article" date="2019" name="bioRxiv">
        <title>The Genome of the Zebra Mussel, Dreissena polymorpha: A Resource for Invasive Species Research.</title>
        <authorList>
            <person name="McCartney M.A."/>
            <person name="Auch B."/>
            <person name="Kono T."/>
            <person name="Mallez S."/>
            <person name="Zhang Y."/>
            <person name="Obille A."/>
            <person name="Becker A."/>
            <person name="Abrahante J.E."/>
            <person name="Garbe J."/>
            <person name="Badalamenti J.P."/>
            <person name="Herman A."/>
            <person name="Mangelson H."/>
            <person name="Liachko I."/>
            <person name="Sullivan S."/>
            <person name="Sone E.D."/>
            <person name="Koren S."/>
            <person name="Silverstein K.A.T."/>
            <person name="Beckman K.B."/>
            <person name="Gohl D.M."/>
        </authorList>
    </citation>
    <scope>NUCLEOTIDE SEQUENCE</scope>
    <source>
        <strain evidence="1">Duluth1</strain>
        <tissue evidence="1">Whole animal</tissue>
    </source>
</reference>
<organism evidence="1 2">
    <name type="scientific">Dreissena polymorpha</name>
    <name type="common">Zebra mussel</name>
    <name type="synonym">Mytilus polymorpha</name>
    <dbReference type="NCBI Taxonomy" id="45954"/>
    <lineage>
        <taxon>Eukaryota</taxon>
        <taxon>Metazoa</taxon>
        <taxon>Spiralia</taxon>
        <taxon>Lophotrochozoa</taxon>
        <taxon>Mollusca</taxon>
        <taxon>Bivalvia</taxon>
        <taxon>Autobranchia</taxon>
        <taxon>Heteroconchia</taxon>
        <taxon>Euheterodonta</taxon>
        <taxon>Imparidentia</taxon>
        <taxon>Neoheterodontei</taxon>
        <taxon>Myida</taxon>
        <taxon>Dreissenoidea</taxon>
        <taxon>Dreissenidae</taxon>
        <taxon>Dreissena</taxon>
    </lineage>
</organism>
<dbReference type="Gene3D" id="3.40.50.410">
    <property type="entry name" value="von Willebrand factor, type A domain"/>
    <property type="match status" value="1"/>
</dbReference>